<evidence type="ECO:0000256" key="5">
    <source>
        <dbReference type="ARBA" id="ARBA00023136"/>
    </source>
</evidence>
<dbReference type="Pfam" id="PF04103">
    <property type="entry name" value="CD20"/>
    <property type="match status" value="1"/>
</dbReference>
<dbReference type="InterPro" id="IPR007237">
    <property type="entry name" value="CD20-like"/>
</dbReference>
<evidence type="ECO:0000256" key="2">
    <source>
        <dbReference type="ARBA" id="ARBA00009565"/>
    </source>
</evidence>
<name>A0ABM3W565_ERIEU</name>
<sequence>MTQQEVGANFAPGLGAPANIHVNQPMAPGSQGQPLGVAVHATPAVAQQNQMLLVPSAMQNPQVMFQQPAAMPHLQIPAGVGQCLPGPPNFQTLSGPPPHPQEYNSSQFQWNIPFPSLSSFDPKKFLKKENRTLGAIQILIGLTHVICAFNPWLYRHPVSVTGVSGYPIWGGICYIISGTLSVWAEKDPSPCMVNGSIRSNVVSAIFSLTGICILILDICISWVSIQTDFTKAISGCLLPFAILEFCLTCVVSHFGCQAVCWNHFWNFTATPAPFHANPATMATGPINTTIGMADVNPGPAGVATGPICVTTATQACLPTTPANLDHPSNTSLSGHPEPTYEDVGGK</sequence>
<feature type="transmembrane region" description="Helical" evidence="7">
    <location>
        <begin position="133"/>
        <end position="154"/>
    </location>
</feature>
<dbReference type="PANTHER" id="PTHR23320">
    <property type="entry name" value="MEMBRANE-SPANNING 4-DOMAINS SUBFAMILY A MS4A -RELATED"/>
    <property type="match status" value="1"/>
</dbReference>
<feature type="transmembrane region" description="Helical" evidence="7">
    <location>
        <begin position="166"/>
        <end position="184"/>
    </location>
</feature>
<reference evidence="9" key="1">
    <citation type="submission" date="2025-08" db="UniProtKB">
        <authorList>
            <consortium name="RefSeq"/>
        </authorList>
    </citation>
    <scope>IDENTIFICATION</scope>
</reference>
<keyword evidence="3 7" id="KW-0812">Transmembrane</keyword>
<evidence type="ECO:0000256" key="1">
    <source>
        <dbReference type="ARBA" id="ARBA00004141"/>
    </source>
</evidence>
<accession>A0ABM3W565</accession>
<keyword evidence="5 7" id="KW-0472">Membrane</keyword>
<evidence type="ECO:0000256" key="7">
    <source>
        <dbReference type="SAM" id="Phobius"/>
    </source>
</evidence>
<feature type="compositionally biased region" description="Polar residues" evidence="6">
    <location>
        <begin position="321"/>
        <end position="333"/>
    </location>
</feature>
<keyword evidence="4 7" id="KW-1133">Transmembrane helix</keyword>
<feature type="transmembrane region" description="Helical" evidence="7">
    <location>
        <begin position="237"/>
        <end position="256"/>
    </location>
</feature>
<dbReference type="PANTHER" id="PTHR23320:SF37">
    <property type="entry name" value="MEMBRANE-SPANNING 4-DOMAINS SUBFAMILY A MEMBER 18"/>
    <property type="match status" value="1"/>
</dbReference>
<comment type="subcellular location">
    <subcellularLocation>
        <location evidence="1">Membrane</location>
        <topology evidence="1">Multi-pass membrane protein</topology>
    </subcellularLocation>
</comment>
<dbReference type="GeneID" id="103110479"/>
<comment type="similarity">
    <text evidence="2">Belongs to the MS4A family.</text>
</comment>
<feature type="region of interest" description="Disordered" evidence="6">
    <location>
        <begin position="321"/>
        <end position="346"/>
    </location>
</feature>
<evidence type="ECO:0000256" key="4">
    <source>
        <dbReference type="ARBA" id="ARBA00022989"/>
    </source>
</evidence>
<protein>
    <submittedName>
        <fullName evidence="9">Membrane-spanning 4-domains subfamily A member 18</fullName>
    </submittedName>
</protein>
<feature type="transmembrane region" description="Helical" evidence="7">
    <location>
        <begin position="205"/>
        <end position="225"/>
    </location>
</feature>
<dbReference type="Proteomes" id="UP001652624">
    <property type="component" value="Chromosome 17"/>
</dbReference>
<dbReference type="RefSeq" id="XP_060031727.1">
    <property type="nucleotide sequence ID" value="XM_060175744.1"/>
</dbReference>
<evidence type="ECO:0000313" key="8">
    <source>
        <dbReference type="Proteomes" id="UP001652624"/>
    </source>
</evidence>
<evidence type="ECO:0000313" key="9">
    <source>
        <dbReference type="RefSeq" id="XP_060031727.1"/>
    </source>
</evidence>
<dbReference type="InterPro" id="IPR030417">
    <property type="entry name" value="MS4A"/>
</dbReference>
<keyword evidence="8" id="KW-1185">Reference proteome</keyword>
<evidence type="ECO:0000256" key="3">
    <source>
        <dbReference type="ARBA" id="ARBA00022692"/>
    </source>
</evidence>
<proteinExistence type="inferred from homology"/>
<organism evidence="8 9">
    <name type="scientific">Erinaceus europaeus</name>
    <name type="common">Western European hedgehog</name>
    <dbReference type="NCBI Taxonomy" id="9365"/>
    <lineage>
        <taxon>Eukaryota</taxon>
        <taxon>Metazoa</taxon>
        <taxon>Chordata</taxon>
        <taxon>Craniata</taxon>
        <taxon>Vertebrata</taxon>
        <taxon>Euteleostomi</taxon>
        <taxon>Mammalia</taxon>
        <taxon>Eutheria</taxon>
        <taxon>Laurasiatheria</taxon>
        <taxon>Eulipotyphla</taxon>
        <taxon>Erinaceidae</taxon>
        <taxon>Erinaceinae</taxon>
        <taxon>Erinaceus</taxon>
    </lineage>
</organism>
<gene>
    <name evidence="9" type="primary">MS4A18</name>
</gene>
<evidence type="ECO:0000256" key="6">
    <source>
        <dbReference type="SAM" id="MobiDB-lite"/>
    </source>
</evidence>